<evidence type="ECO:0000256" key="1">
    <source>
        <dbReference type="SAM" id="MobiDB-lite"/>
    </source>
</evidence>
<feature type="domain" description="DUF4333" evidence="3">
    <location>
        <begin position="237"/>
        <end position="313"/>
    </location>
</feature>
<reference evidence="5" key="1">
    <citation type="submission" date="2009-10" db="EMBL/GenBank/DDBJ databases">
        <title>The complete chromosome of Gordonia bronchialis DSM 43247.</title>
        <authorList>
            <consortium name="US DOE Joint Genome Institute (JGI-PGF)"/>
            <person name="Lucas S."/>
            <person name="Copeland A."/>
            <person name="Lapidus A."/>
            <person name="Glavina del Rio T."/>
            <person name="Dalin E."/>
            <person name="Tice H."/>
            <person name="Bruce D."/>
            <person name="Goodwin L."/>
            <person name="Pitluck S."/>
            <person name="Kyrpides N."/>
            <person name="Mavromatis K."/>
            <person name="Ivanova N."/>
            <person name="Ovchinnikova G."/>
            <person name="Saunders E."/>
            <person name="Brettin T."/>
            <person name="Detter J.C."/>
            <person name="Han C."/>
            <person name="Larimer F."/>
            <person name="Land M."/>
            <person name="Hauser L."/>
            <person name="Markowitz V."/>
            <person name="Cheng J.-F."/>
            <person name="Hugenholtz P."/>
            <person name="Woyke T."/>
            <person name="Wu D."/>
            <person name="Jando M."/>
            <person name="Schneider S."/>
            <person name="Goeker M."/>
            <person name="Klenk H.-P."/>
            <person name="Eisen J.A."/>
        </authorList>
    </citation>
    <scope>NUCLEOTIDE SEQUENCE [LARGE SCALE GENOMIC DNA]</scope>
    <source>
        <strain evidence="5">ATCC 25592 / DSM 43247 / BCRC 13721 / JCM 3198 / KCTC 3076 / NBRC 16047 / NCTC 10667</strain>
    </source>
</reference>
<dbReference type="STRING" id="526226.Gbro_2471"/>
<dbReference type="Proteomes" id="UP000001219">
    <property type="component" value="Chromosome"/>
</dbReference>
<proteinExistence type="predicted"/>
<organism evidence="4 5">
    <name type="scientific">Gordonia bronchialis (strain ATCC 25592 / DSM 43247 / BCRC 13721 / JCM 3198 / KCTC 3076 / NBRC 16047 / NCTC 10667)</name>
    <name type="common">Rhodococcus bronchialis</name>
    <dbReference type="NCBI Taxonomy" id="526226"/>
    <lineage>
        <taxon>Bacteria</taxon>
        <taxon>Bacillati</taxon>
        <taxon>Actinomycetota</taxon>
        <taxon>Actinomycetes</taxon>
        <taxon>Mycobacteriales</taxon>
        <taxon>Gordoniaceae</taxon>
        <taxon>Gordonia</taxon>
    </lineage>
</organism>
<reference evidence="4 5" key="2">
    <citation type="journal article" date="2010" name="Stand. Genomic Sci.">
        <title>Complete genome sequence of Gordonia bronchialis type strain (3410).</title>
        <authorList>
            <person name="Ivanova N."/>
            <person name="Sikorski J."/>
            <person name="Jando M."/>
            <person name="Lapidus A."/>
            <person name="Nolan M."/>
            <person name="Lucas S."/>
            <person name="Del Rio T.G."/>
            <person name="Tice H."/>
            <person name="Copeland A."/>
            <person name="Cheng J.F."/>
            <person name="Chen F."/>
            <person name="Bruce D."/>
            <person name="Goodwin L."/>
            <person name="Pitluck S."/>
            <person name="Mavromatis K."/>
            <person name="Ovchinnikova G."/>
            <person name="Pati A."/>
            <person name="Chen A."/>
            <person name="Palaniappan K."/>
            <person name="Land M."/>
            <person name="Hauser L."/>
            <person name="Chang Y.J."/>
            <person name="Jeffries C.D."/>
            <person name="Chain P."/>
            <person name="Saunders E."/>
            <person name="Han C."/>
            <person name="Detter J.C."/>
            <person name="Brettin T."/>
            <person name="Rohde M."/>
            <person name="Goker M."/>
            <person name="Bristow J."/>
            <person name="Eisen J.A."/>
            <person name="Markowitz V."/>
            <person name="Hugenholtz P."/>
            <person name="Klenk H.P."/>
            <person name="Kyrpides N.C."/>
        </authorList>
    </citation>
    <scope>NUCLEOTIDE SEQUENCE [LARGE SCALE GENOMIC DNA]</scope>
    <source>
        <strain evidence="5">ATCC 25592 / DSM 43247 / BCRC 13721 / JCM 3198 / KCTC 3076 / NBRC 16047 / NCTC 10667</strain>
    </source>
</reference>
<feature type="transmembrane region" description="Helical" evidence="2">
    <location>
        <begin position="222"/>
        <end position="244"/>
    </location>
</feature>
<accession>D0LDT9</accession>
<dbReference type="OrthoDB" id="3625154at2"/>
<feature type="compositionally biased region" description="Gly residues" evidence="1">
    <location>
        <begin position="21"/>
        <end position="30"/>
    </location>
</feature>
<dbReference type="RefSeq" id="WP_012834267.1">
    <property type="nucleotide sequence ID" value="NC_013441.1"/>
</dbReference>
<keyword evidence="2" id="KW-1133">Transmembrane helix</keyword>
<feature type="compositionally biased region" description="Low complexity" evidence="1">
    <location>
        <begin position="44"/>
        <end position="57"/>
    </location>
</feature>
<dbReference type="eggNOG" id="ENOG5033240">
    <property type="taxonomic scope" value="Bacteria"/>
</dbReference>
<keyword evidence="2" id="KW-0812">Transmembrane</keyword>
<dbReference type="KEGG" id="gbr:Gbro_2471"/>
<gene>
    <name evidence="4" type="ordered locus">Gbro_2471</name>
</gene>
<evidence type="ECO:0000259" key="3">
    <source>
        <dbReference type="Pfam" id="PF14230"/>
    </source>
</evidence>
<keyword evidence="5" id="KW-1185">Reference proteome</keyword>
<evidence type="ECO:0000313" key="5">
    <source>
        <dbReference type="Proteomes" id="UP000001219"/>
    </source>
</evidence>
<feature type="region of interest" description="Disordered" evidence="1">
    <location>
        <begin position="1"/>
        <end position="204"/>
    </location>
</feature>
<feature type="compositionally biased region" description="Low complexity" evidence="1">
    <location>
        <begin position="94"/>
        <end position="107"/>
    </location>
</feature>
<dbReference type="EMBL" id="CP001802">
    <property type="protein sequence ID" value="ACY21712.1"/>
    <property type="molecule type" value="Genomic_DNA"/>
</dbReference>
<dbReference type="HOGENOM" id="CLU_076325_0_0_11"/>
<protein>
    <recommendedName>
        <fullName evidence="3">DUF4333 domain-containing protein</fullName>
    </recommendedName>
</protein>
<feature type="compositionally biased region" description="Low complexity" evidence="1">
    <location>
        <begin position="66"/>
        <end position="81"/>
    </location>
</feature>
<sequence>MSQPNNPPAGGNNVPGNNQPPGGGDAGSGEGKTEVVNVRGGQGSTPQPQQAPPTTAAPTPPPGYPSQPGHQSGQPGYPSQPGYGGPATPPPGQQQPSSPQPGQYPQGGQPGQFNPTQVHGQFGAPGGQFGAPPAGDPNATRQASGSYGQQPGPPSGQQFGSGQFGSAQQQYGQPGYGTTPFGEQQQPYGQSGQPGQPGQPGQYDQFAAMANTGSSGKGLRRAMLAGGVVLFVAAIAVVVTAFWLPGWAPKNLDQSAVEDGVKQVLTTDYQAQDVKDVSCPSGQRIKQGATFTCTLNAGGADQQVTVTILDDDGKYEVSRPSPKE</sequence>
<dbReference type="AlphaFoldDB" id="D0LDT9"/>
<feature type="compositionally biased region" description="Low complexity" evidence="1">
    <location>
        <begin position="8"/>
        <end position="20"/>
    </location>
</feature>
<name>D0LDT9_GORB4</name>
<evidence type="ECO:0000313" key="4">
    <source>
        <dbReference type="EMBL" id="ACY21712.1"/>
    </source>
</evidence>
<dbReference type="Pfam" id="PF14230">
    <property type="entry name" value="DUF4333"/>
    <property type="match status" value="1"/>
</dbReference>
<keyword evidence="2" id="KW-0472">Membrane</keyword>
<feature type="compositionally biased region" description="Low complexity" evidence="1">
    <location>
        <begin position="142"/>
        <end position="202"/>
    </location>
</feature>
<evidence type="ECO:0000256" key="2">
    <source>
        <dbReference type="SAM" id="Phobius"/>
    </source>
</evidence>
<dbReference type="InterPro" id="IPR025637">
    <property type="entry name" value="DUF4333"/>
</dbReference>